<dbReference type="PANTHER" id="PTHR37423:SF2">
    <property type="entry name" value="MEMBRANE-BOUND LYTIC MUREIN TRANSGLYCOSYLASE C"/>
    <property type="match status" value="1"/>
</dbReference>
<dbReference type="STRING" id="765913.ThidrDRAFT_0422"/>
<evidence type="ECO:0000313" key="5">
    <source>
        <dbReference type="Proteomes" id="UP000004200"/>
    </source>
</evidence>
<dbReference type="InterPro" id="IPR000189">
    <property type="entry name" value="Transglyc_AS"/>
</dbReference>
<evidence type="ECO:0000313" key="4">
    <source>
        <dbReference type="EMBL" id="EGV33733.1"/>
    </source>
</evidence>
<dbReference type="Gene3D" id="1.10.530.10">
    <property type="match status" value="1"/>
</dbReference>
<feature type="region of interest" description="Disordered" evidence="2">
    <location>
        <begin position="326"/>
        <end position="347"/>
    </location>
</feature>
<feature type="region of interest" description="Disordered" evidence="2">
    <location>
        <begin position="78"/>
        <end position="108"/>
    </location>
</feature>
<dbReference type="SUPFAM" id="SSF53955">
    <property type="entry name" value="Lysozyme-like"/>
    <property type="match status" value="1"/>
</dbReference>
<dbReference type="PROSITE" id="PS00922">
    <property type="entry name" value="TRANSGLYCOSYLASE"/>
    <property type="match status" value="1"/>
</dbReference>
<proteinExistence type="inferred from homology"/>
<dbReference type="GO" id="GO:0000270">
    <property type="term" value="P:peptidoglycan metabolic process"/>
    <property type="evidence" value="ECO:0007669"/>
    <property type="project" value="InterPro"/>
</dbReference>
<reference evidence="4 5" key="1">
    <citation type="submission" date="2011-06" db="EMBL/GenBank/DDBJ databases">
        <title>The draft genome of Thiorhodococcus drewsii AZ1.</title>
        <authorList>
            <consortium name="US DOE Joint Genome Institute (JGI-PGF)"/>
            <person name="Lucas S."/>
            <person name="Han J."/>
            <person name="Lapidus A."/>
            <person name="Cheng J.-F."/>
            <person name="Goodwin L."/>
            <person name="Pitluck S."/>
            <person name="Peters L."/>
            <person name="Land M.L."/>
            <person name="Hauser L."/>
            <person name="Vogl K."/>
            <person name="Liu Z."/>
            <person name="Imhoff J."/>
            <person name="Thiel V."/>
            <person name="Frigaard N.-U."/>
            <person name="Bryant D.A."/>
            <person name="Woyke T.J."/>
        </authorList>
    </citation>
    <scope>NUCLEOTIDE SEQUENCE [LARGE SCALE GENOMIC DNA]</scope>
    <source>
        <strain evidence="4 5">AZ1</strain>
    </source>
</reference>
<dbReference type="InterPro" id="IPR008258">
    <property type="entry name" value="Transglycosylase_SLT_dom_1"/>
</dbReference>
<evidence type="ECO:0000259" key="3">
    <source>
        <dbReference type="Pfam" id="PF01464"/>
    </source>
</evidence>
<dbReference type="Proteomes" id="UP000004200">
    <property type="component" value="Unassembled WGS sequence"/>
</dbReference>
<dbReference type="InterPro" id="IPR023346">
    <property type="entry name" value="Lysozyme-like_dom_sf"/>
</dbReference>
<feature type="domain" description="Transglycosylase SLT" evidence="3">
    <location>
        <begin position="115"/>
        <end position="210"/>
    </location>
</feature>
<dbReference type="PANTHER" id="PTHR37423">
    <property type="entry name" value="SOLUBLE LYTIC MUREIN TRANSGLYCOSYLASE-RELATED"/>
    <property type="match status" value="1"/>
</dbReference>
<dbReference type="GO" id="GO:0008933">
    <property type="term" value="F:peptidoglycan lytic transglycosylase activity"/>
    <property type="evidence" value="ECO:0007669"/>
    <property type="project" value="InterPro"/>
</dbReference>
<keyword evidence="5" id="KW-1185">Reference proteome</keyword>
<name>G2DWN3_9GAMM</name>
<dbReference type="eggNOG" id="COG0741">
    <property type="taxonomic scope" value="Bacteria"/>
</dbReference>
<sequence length="356" mass="37583">MKSSVTSDFYALPGLGAGPGFRARCVRPLGAVAPSLGFAFLCVLSSHLAVCKAADAVEQDGGRGEVAVSVDQSAVGAQTTSEAASVQPEKPVAREVPKPPEGPVPSRSSIRATMDRYAARYRLDPLLLNALVAVESAYDPHAVSLAGAIGLMQVMPETAGDYGVTSPDALFDVETNLDVGIRHLKRLIEKYGSLGHAVMAYNAGEGAMDQGGGVVAFPETQAYTRQVLTRYLRTKGVSLYSKRAETLLGMPLETVLAMVGPGAPTPSATIGFAPRGPGVGGDYVWPGPLESSGTKSPSYKMPTRLMSRLNAPNNSLLKSHLEELTQRRTGLSKQKPQKPQVKSLPAETFVYPSMGR</sequence>
<dbReference type="CDD" id="cd00254">
    <property type="entry name" value="LT-like"/>
    <property type="match status" value="1"/>
</dbReference>
<evidence type="ECO:0000256" key="1">
    <source>
        <dbReference type="ARBA" id="ARBA00007734"/>
    </source>
</evidence>
<organism evidence="4 5">
    <name type="scientific">Thiorhodococcus drewsii AZ1</name>
    <dbReference type="NCBI Taxonomy" id="765913"/>
    <lineage>
        <taxon>Bacteria</taxon>
        <taxon>Pseudomonadati</taxon>
        <taxon>Pseudomonadota</taxon>
        <taxon>Gammaproteobacteria</taxon>
        <taxon>Chromatiales</taxon>
        <taxon>Chromatiaceae</taxon>
        <taxon>Thiorhodococcus</taxon>
    </lineage>
</organism>
<dbReference type="Pfam" id="PF01464">
    <property type="entry name" value="SLT"/>
    <property type="match status" value="1"/>
</dbReference>
<comment type="similarity">
    <text evidence="1">Belongs to the transglycosylase Slt family.</text>
</comment>
<dbReference type="AlphaFoldDB" id="G2DWN3"/>
<comment type="caution">
    <text evidence="4">The sequence shown here is derived from an EMBL/GenBank/DDBJ whole genome shotgun (WGS) entry which is preliminary data.</text>
</comment>
<accession>G2DWN3</accession>
<evidence type="ECO:0000256" key="2">
    <source>
        <dbReference type="SAM" id="MobiDB-lite"/>
    </source>
</evidence>
<dbReference type="GO" id="GO:0016020">
    <property type="term" value="C:membrane"/>
    <property type="evidence" value="ECO:0007669"/>
    <property type="project" value="InterPro"/>
</dbReference>
<gene>
    <name evidence="4" type="ORF">ThidrDRAFT_0422</name>
</gene>
<dbReference type="EMBL" id="AFWT01000002">
    <property type="protein sequence ID" value="EGV33733.1"/>
    <property type="molecule type" value="Genomic_DNA"/>
</dbReference>
<protein>
    <submittedName>
        <fullName evidence="4">Lytic transglycosylase catalytic</fullName>
    </submittedName>
</protein>